<accession>A0A7W3T2S4</accession>
<name>A0A7W3T2S4_9ACTN</name>
<reference evidence="2" key="1">
    <citation type="submission" date="2019-10" db="EMBL/GenBank/DDBJ databases">
        <title>Streptomyces sp. nov., a novel actinobacterium isolated from alkaline environment.</title>
        <authorList>
            <person name="Golinska P."/>
        </authorList>
    </citation>
    <scope>NUCLEOTIDE SEQUENCE [LARGE SCALE GENOMIC DNA]</scope>
    <source>
        <strain evidence="2">DSM 42108</strain>
    </source>
</reference>
<organism evidence="1 2">
    <name type="scientific">Streptomyces calidiresistens</name>
    <dbReference type="NCBI Taxonomy" id="1485586"/>
    <lineage>
        <taxon>Bacteria</taxon>
        <taxon>Bacillati</taxon>
        <taxon>Actinomycetota</taxon>
        <taxon>Actinomycetes</taxon>
        <taxon>Kitasatosporales</taxon>
        <taxon>Streptomycetaceae</taxon>
        <taxon>Streptomyces</taxon>
    </lineage>
</organism>
<sequence>MSKWGFNDGDDPEEWLGYCEANGMDYNEIEFPLVELVRRYLLPKIEQDVTVVEIETCHNPIRALTVDGVDMRGVWKGRAPEPSLTPDQVTIPMVEVARLALELHGRAGAAR</sequence>
<dbReference type="RefSeq" id="WP_182662818.1">
    <property type="nucleotide sequence ID" value="NZ_VKHS01000184.1"/>
</dbReference>
<protein>
    <submittedName>
        <fullName evidence="1">Uncharacterized protein</fullName>
    </submittedName>
</protein>
<evidence type="ECO:0000313" key="1">
    <source>
        <dbReference type="EMBL" id="MBB0229887.1"/>
    </source>
</evidence>
<dbReference type="AlphaFoldDB" id="A0A7W3T2S4"/>
<dbReference type="Proteomes" id="UP000530234">
    <property type="component" value="Unassembled WGS sequence"/>
</dbReference>
<keyword evidence="2" id="KW-1185">Reference proteome</keyword>
<comment type="caution">
    <text evidence="1">The sequence shown here is derived from an EMBL/GenBank/DDBJ whole genome shotgun (WGS) entry which is preliminary data.</text>
</comment>
<evidence type="ECO:0000313" key="2">
    <source>
        <dbReference type="Proteomes" id="UP000530234"/>
    </source>
</evidence>
<gene>
    <name evidence="1" type="ORF">FOE67_10260</name>
</gene>
<dbReference type="EMBL" id="VKHS01000184">
    <property type="protein sequence ID" value="MBB0229887.1"/>
    <property type="molecule type" value="Genomic_DNA"/>
</dbReference>
<proteinExistence type="predicted"/>